<feature type="domain" description="CTLH" evidence="2">
    <location>
        <begin position="45"/>
        <end position="106"/>
    </location>
</feature>
<dbReference type="Proteomes" id="UP001318860">
    <property type="component" value="Unassembled WGS sequence"/>
</dbReference>
<comment type="caution">
    <text evidence="3">The sequence shown here is derived from an EMBL/GenBank/DDBJ whole genome shotgun (WGS) entry which is preliminary data.</text>
</comment>
<evidence type="ECO:0000259" key="2">
    <source>
        <dbReference type="PROSITE" id="PS50897"/>
    </source>
</evidence>
<organism evidence="3 4">
    <name type="scientific">Rehmannia glutinosa</name>
    <name type="common">Chinese foxglove</name>
    <dbReference type="NCBI Taxonomy" id="99300"/>
    <lineage>
        <taxon>Eukaryota</taxon>
        <taxon>Viridiplantae</taxon>
        <taxon>Streptophyta</taxon>
        <taxon>Embryophyta</taxon>
        <taxon>Tracheophyta</taxon>
        <taxon>Spermatophyta</taxon>
        <taxon>Magnoliopsida</taxon>
        <taxon>eudicotyledons</taxon>
        <taxon>Gunneridae</taxon>
        <taxon>Pentapetalae</taxon>
        <taxon>asterids</taxon>
        <taxon>lamiids</taxon>
        <taxon>Lamiales</taxon>
        <taxon>Orobanchaceae</taxon>
        <taxon>Rehmannieae</taxon>
        <taxon>Rehmannia</taxon>
    </lineage>
</organism>
<keyword evidence="4" id="KW-1185">Reference proteome</keyword>
<protein>
    <recommendedName>
        <fullName evidence="2">CTLH domain-containing protein</fullName>
    </recommendedName>
</protein>
<feature type="region of interest" description="Disordered" evidence="1">
    <location>
        <begin position="304"/>
        <end position="332"/>
    </location>
</feature>
<dbReference type="InterPro" id="IPR024964">
    <property type="entry name" value="CTLH/CRA"/>
</dbReference>
<name>A0ABR0V3X8_REHGL</name>
<proteinExistence type="predicted"/>
<evidence type="ECO:0000313" key="3">
    <source>
        <dbReference type="EMBL" id="KAK6128984.1"/>
    </source>
</evidence>
<dbReference type="Pfam" id="PF10607">
    <property type="entry name" value="CTLH"/>
    <property type="match status" value="1"/>
</dbReference>
<dbReference type="InterPro" id="IPR050618">
    <property type="entry name" value="Ubq-SigPath_Reg"/>
</dbReference>
<accession>A0ABR0V3X8</accession>
<evidence type="ECO:0000313" key="4">
    <source>
        <dbReference type="Proteomes" id="UP001318860"/>
    </source>
</evidence>
<dbReference type="PROSITE" id="PS50897">
    <property type="entry name" value="CTLH"/>
    <property type="match status" value="1"/>
</dbReference>
<evidence type="ECO:0000256" key="1">
    <source>
        <dbReference type="SAM" id="MobiDB-lite"/>
    </source>
</evidence>
<feature type="region of interest" description="Disordered" evidence="1">
    <location>
        <begin position="363"/>
        <end position="397"/>
    </location>
</feature>
<dbReference type="PANTHER" id="PTHR12864">
    <property type="entry name" value="RAN BINDING PROTEIN 9-RELATED"/>
    <property type="match status" value="1"/>
</dbReference>
<gene>
    <name evidence="3" type="ORF">DH2020_037272</name>
</gene>
<sequence length="700" mass="78598">MDSMPVNWEALDALVIDFAKSERLIDDSSPPSSSSAYRWRILVSQIRRFLESGDIDSAIDLLRAYAPALLDDHRLLFRLQKQACSFANCFQLYKFIELLRKGTNEDRDSAIQCVRTSLAPCALDAYPEAYEEFKHVLLALIYDKDDQTSPVVNEWSERRRFEIAGLLSSVLRAHLHAYDPIFSMTLRYLISIHKGFCLHQGVSSPISDLTERLLLEERDPPATPQESLFEAPPFDEVDIQALAHAVELTRQGAIDSLRFAKGDLHLAFQRRHGWDEEERDMKGGDLGEIADCHKMRLHITSGMSNVDQLDPGSTLSENCSTGSDSDMSVGSAHMEGSQSKTELLSTHNADIEVRYPCETTSFNENCSTSRTRQPEDGKVVQRNRSRGTGERGKRKRWMERNEDLETVSEVLSERCKHELSATNLLGCTNFDFKKSSMTYNVSSKADKYEIVLGIKELAARAWPQRIFVASSHLGPLAAKDPALLKPMKETLLALLRSTEEPIGKHFSLDVLATSLQVAVGRRLGIEEPQLMKIIRATLHTHSEWFKLQMCKDQFEGLLWINSLKELGSPLLGDAATRSTIDTCTQGSSPVTISSTNMRMQEDGSSPNQISSSDIGCDENAILKVMETTRARYDKDIELHKILLSDLTFCLMYICGIGMFSGYGIEYFSIEEFLALPRADAIHLLAQYNGNAETVIQQIFA</sequence>
<dbReference type="EMBL" id="JABTTQ020001682">
    <property type="protein sequence ID" value="KAK6128984.1"/>
    <property type="molecule type" value="Genomic_DNA"/>
</dbReference>
<dbReference type="InterPro" id="IPR006595">
    <property type="entry name" value="CTLH_C"/>
</dbReference>
<reference evidence="3 4" key="1">
    <citation type="journal article" date="2021" name="Comput. Struct. Biotechnol. J.">
        <title>De novo genome assembly of the potent medicinal plant Rehmannia glutinosa using nanopore technology.</title>
        <authorList>
            <person name="Ma L."/>
            <person name="Dong C."/>
            <person name="Song C."/>
            <person name="Wang X."/>
            <person name="Zheng X."/>
            <person name="Niu Y."/>
            <person name="Chen S."/>
            <person name="Feng W."/>
        </authorList>
    </citation>
    <scope>NUCLEOTIDE SEQUENCE [LARGE SCALE GENOMIC DNA]</scope>
    <source>
        <strain evidence="3">DH-2019</strain>
    </source>
</reference>
<feature type="compositionally biased region" description="Polar residues" evidence="1">
    <location>
        <begin position="304"/>
        <end position="328"/>
    </location>
</feature>